<evidence type="ECO:0000313" key="9">
    <source>
        <dbReference type="Proteomes" id="UP000095576"/>
    </source>
</evidence>
<dbReference type="Pfam" id="PF04542">
    <property type="entry name" value="Sigma70_r2"/>
    <property type="match status" value="1"/>
</dbReference>
<keyword evidence="2" id="KW-0805">Transcription regulation</keyword>
<dbReference type="Gene3D" id="1.10.1740.10">
    <property type="match status" value="1"/>
</dbReference>
<dbReference type="InterPro" id="IPR013324">
    <property type="entry name" value="RNA_pol_sigma_r3/r4-like"/>
</dbReference>
<dbReference type="NCBIfam" id="TIGR02937">
    <property type="entry name" value="sigma70-ECF"/>
    <property type="match status" value="1"/>
</dbReference>
<evidence type="ECO:0000259" key="7">
    <source>
        <dbReference type="Pfam" id="PF08281"/>
    </source>
</evidence>
<name>A0A174UAX1_BACT4</name>
<protein>
    <submittedName>
        <fullName evidence="8">Putative RNA polymerase ECF-type sigma factor</fullName>
    </submittedName>
</protein>
<keyword evidence="4" id="KW-0238">DNA-binding</keyword>
<evidence type="ECO:0000313" key="8">
    <source>
        <dbReference type="EMBL" id="CUQ16780.1"/>
    </source>
</evidence>
<dbReference type="AlphaFoldDB" id="A0A174UAX1"/>
<dbReference type="EMBL" id="CZAP01000027">
    <property type="protein sequence ID" value="CUQ16780.1"/>
    <property type="molecule type" value="Genomic_DNA"/>
</dbReference>
<dbReference type="Gene3D" id="1.10.10.10">
    <property type="entry name" value="Winged helix-like DNA-binding domain superfamily/Winged helix DNA-binding domain"/>
    <property type="match status" value="1"/>
</dbReference>
<dbReference type="InterPro" id="IPR013249">
    <property type="entry name" value="RNA_pol_sigma70_r4_t2"/>
</dbReference>
<dbReference type="InterPro" id="IPR036388">
    <property type="entry name" value="WH-like_DNA-bd_sf"/>
</dbReference>
<evidence type="ECO:0000256" key="1">
    <source>
        <dbReference type="ARBA" id="ARBA00010641"/>
    </source>
</evidence>
<sequence length="191" mass="22305">MNRQKGHEGDVERLIVEHQPQLKAFIHRRVSSKEDAEDILQDVFYQLVKAVNNTMNPIEQVTAWLYRVTRNTIINKGKKKSEEEWPVSQYEEKESVLSDFSTVLFADDELAPSPETEYMRSLVWQELKVALAELPSEQREVFELMELEGFSVKEVSELISVPANTVLSRKHYAVKFLRKRLEGLYNDILTY</sequence>
<feature type="domain" description="RNA polymerase sigma-70 region 2" evidence="6">
    <location>
        <begin position="14"/>
        <end position="80"/>
    </location>
</feature>
<keyword evidence="5" id="KW-0804">Transcription</keyword>
<dbReference type="GO" id="GO:0016987">
    <property type="term" value="F:sigma factor activity"/>
    <property type="evidence" value="ECO:0007669"/>
    <property type="project" value="UniProtKB-KW"/>
</dbReference>
<evidence type="ECO:0000256" key="2">
    <source>
        <dbReference type="ARBA" id="ARBA00023015"/>
    </source>
</evidence>
<accession>A0A174UAX1</accession>
<feature type="domain" description="RNA polymerase sigma factor 70 region 4 type 2" evidence="7">
    <location>
        <begin position="125"/>
        <end position="177"/>
    </location>
</feature>
<dbReference type="InterPro" id="IPR039425">
    <property type="entry name" value="RNA_pol_sigma-70-like"/>
</dbReference>
<dbReference type="RefSeq" id="WP_055301085.1">
    <property type="nucleotide sequence ID" value="NZ_CZAP01000027.1"/>
</dbReference>
<reference evidence="8 9" key="1">
    <citation type="submission" date="2015-09" db="EMBL/GenBank/DDBJ databases">
        <authorList>
            <consortium name="Pathogen Informatics"/>
        </authorList>
    </citation>
    <scope>NUCLEOTIDE SEQUENCE [LARGE SCALE GENOMIC DNA]</scope>
    <source>
        <strain evidence="8 9">2789STDY5834899</strain>
    </source>
</reference>
<evidence type="ECO:0000256" key="3">
    <source>
        <dbReference type="ARBA" id="ARBA00023082"/>
    </source>
</evidence>
<dbReference type="Proteomes" id="UP000095576">
    <property type="component" value="Unassembled WGS sequence"/>
</dbReference>
<dbReference type="Pfam" id="PF08281">
    <property type="entry name" value="Sigma70_r4_2"/>
    <property type="match status" value="1"/>
</dbReference>
<dbReference type="PANTHER" id="PTHR43133:SF8">
    <property type="entry name" value="RNA POLYMERASE SIGMA FACTOR HI_1459-RELATED"/>
    <property type="match status" value="1"/>
</dbReference>
<dbReference type="GO" id="GO:0003677">
    <property type="term" value="F:DNA binding"/>
    <property type="evidence" value="ECO:0007669"/>
    <property type="project" value="UniProtKB-KW"/>
</dbReference>
<dbReference type="PANTHER" id="PTHR43133">
    <property type="entry name" value="RNA POLYMERASE ECF-TYPE SIGMA FACTO"/>
    <property type="match status" value="1"/>
</dbReference>
<gene>
    <name evidence="8" type="primary">rpoE_13</name>
    <name evidence="8" type="ORF">ERS852511_04601</name>
</gene>
<organism evidence="8 9">
    <name type="scientific">Bacteroides thetaiotaomicron</name>
    <dbReference type="NCBI Taxonomy" id="818"/>
    <lineage>
        <taxon>Bacteria</taxon>
        <taxon>Pseudomonadati</taxon>
        <taxon>Bacteroidota</taxon>
        <taxon>Bacteroidia</taxon>
        <taxon>Bacteroidales</taxon>
        <taxon>Bacteroidaceae</taxon>
        <taxon>Bacteroides</taxon>
    </lineage>
</organism>
<comment type="similarity">
    <text evidence="1">Belongs to the sigma-70 factor family. ECF subfamily.</text>
</comment>
<keyword evidence="3" id="KW-0731">Sigma factor</keyword>
<dbReference type="SUPFAM" id="SSF88946">
    <property type="entry name" value="Sigma2 domain of RNA polymerase sigma factors"/>
    <property type="match status" value="1"/>
</dbReference>
<dbReference type="GO" id="GO:0006352">
    <property type="term" value="P:DNA-templated transcription initiation"/>
    <property type="evidence" value="ECO:0007669"/>
    <property type="project" value="InterPro"/>
</dbReference>
<dbReference type="InterPro" id="IPR013325">
    <property type="entry name" value="RNA_pol_sigma_r2"/>
</dbReference>
<dbReference type="SUPFAM" id="SSF88659">
    <property type="entry name" value="Sigma3 and sigma4 domains of RNA polymerase sigma factors"/>
    <property type="match status" value="1"/>
</dbReference>
<dbReference type="InterPro" id="IPR014284">
    <property type="entry name" value="RNA_pol_sigma-70_dom"/>
</dbReference>
<proteinExistence type="inferred from homology"/>
<evidence type="ECO:0000256" key="5">
    <source>
        <dbReference type="ARBA" id="ARBA00023163"/>
    </source>
</evidence>
<evidence type="ECO:0000256" key="4">
    <source>
        <dbReference type="ARBA" id="ARBA00023125"/>
    </source>
</evidence>
<evidence type="ECO:0000259" key="6">
    <source>
        <dbReference type="Pfam" id="PF04542"/>
    </source>
</evidence>
<dbReference type="CDD" id="cd06171">
    <property type="entry name" value="Sigma70_r4"/>
    <property type="match status" value="1"/>
</dbReference>
<dbReference type="InterPro" id="IPR007627">
    <property type="entry name" value="RNA_pol_sigma70_r2"/>
</dbReference>